<feature type="compositionally biased region" description="Low complexity" evidence="1">
    <location>
        <begin position="1"/>
        <end position="13"/>
    </location>
</feature>
<accession>A0A939NQG1</accession>
<organism evidence="2">
    <name type="scientific">Serratia marcescens</name>
    <dbReference type="NCBI Taxonomy" id="615"/>
    <lineage>
        <taxon>Bacteria</taxon>
        <taxon>Pseudomonadati</taxon>
        <taxon>Pseudomonadota</taxon>
        <taxon>Gammaproteobacteria</taxon>
        <taxon>Enterobacterales</taxon>
        <taxon>Yersiniaceae</taxon>
        <taxon>Serratia</taxon>
    </lineage>
</organism>
<dbReference type="EMBL" id="JAGETR010000165">
    <property type="protein sequence ID" value="MBO2007277.1"/>
    <property type="molecule type" value="Genomic_DNA"/>
</dbReference>
<dbReference type="AlphaFoldDB" id="A0A939NQG1"/>
<gene>
    <name evidence="2" type="ORF">J4732_19695</name>
</gene>
<reference evidence="2" key="1">
    <citation type="submission" date="2021-03" db="EMBL/GenBank/DDBJ databases">
        <title>Molecular epidemiology and mechanisms of colistin and carbapenem resistance in Enterobacteriaceae from clinical isolates, the environment and porcine samples in Pretoria, South Africa.</title>
        <authorList>
            <person name="Bogoshi D."/>
            <person name="Mbelle N.M."/>
            <person name="Naidoo V."/>
            <person name="Osei Sekyere J."/>
        </authorList>
    </citation>
    <scope>NUCLEOTIDE SEQUENCE</scope>
    <source>
        <strain evidence="2">C080</strain>
    </source>
</reference>
<evidence type="ECO:0000256" key="1">
    <source>
        <dbReference type="SAM" id="MobiDB-lite"/>
    </source>
</evidence>
<protein>
    <submittedName>
        <fullName evidence="2">Uncharacterized protein</fullName>
    </submittedName>
</protein>
<comment type="caution">
    <text evidence="2">The sequence shown here is derived from an EMBL/GenBank/DDBJ whole genome shotgun (WGS) entry which is preliminary data.</text>
</comment>
<feature type="non-terminal residue" evidence="2">
    <location>
        <position position="122"/>
    </location>
</feature>
<proteinExistence type="predicted"/>
<evidence type="ECO:0000313" key="2">
    <source>
        <dbReference type="EMBL" id="MBO2007277.1"/>
    </source>
</evidence>
<feature type="region of interest" description="Disordered" evidence="1">
    <location>
        <begin position="80"/>
        <end position="112"/>
    </location>
</feature>
<feature type="region of interest" description="Disordered" evidence="1">
    <location>
        <begin position="1"/>
        <end position="29"/>
    </location>
</feature>
<sequence>MPAPKASSPSAPSNSKTGLPHAHGAQRQAAFRVRRNGACLNRWRQCPHPIQRGVHFTVLPCQQIRQSDPARRRLTGLKQQAERIGRHKPGVASPRRGPAQHAIPRRQPGTEPLCRRNAACQL</sequence>
<name>A0A939NQG1_SERMA</name>